<evidence type="ECO:0000256" key="1">
    <source>
        <dbReference type="ARBA" id="ARBA00004141"/>
    </source>
</evidence>
<feature type="region of interest" description="Disordered" evidence="5">
    <location>
        <begin position="280"/>
        <end position="313"/>
    </location>
</feature>
<dbReference type="HOGENOM" id="CLU_013756_2_1_1"/>
<dbReference type="OMA" id="HEIAKDK"/>
<gene>
    <name evidence="7" type="ORF">SMAC_04836</name>
</gene>
<keyword evidence="3 6" id="KW-1133">Transmembrane helix</keyword>
<dbReference type="Pfam" id="PF07690">
    <property type="entry name" value="MFS_1"/>
    <property type="match status" value="1"/>
</dbReference>
<sequence length="488" mass="52266">MDPSDGHDPSNETDYPTEQTPFLRKGPHPPPKPPFTPKPTSQQLWPTLLTVASLALLFNMGMHISAAPSLAILQGIICRNYYEKGVTDGLGPGGLGGSGGGGGGGGLSFEDDRCKIGPVQSEVAEVSAWKDVFEILPAVALAIPWGVLTDRIGRKKVLLLALFGLLLNEAWARLVYRFSDIFPVRAVWFGGLFQAIGAGSTSFASIAYVLVADVCPAEKRSTAFGYLLASTIISRLIFVPVGGYLISIDVWLAMWIGYLVEVLGFVVAAVFVKETLPVAAASDPSSPSQSEPLTGADNTDSSTTDSTKKPQTVKEHVEHYLEKAKEAGTWMLQNPKIVLLLICFWLYMMGEQAEMLLMIQYASKRLGWSFGKASLLPSLGALTNLLTLIILLPFLSVLLSPSSPYFPSLPSLRMSEPRKDTLLAQVFATFLTLGCFLIAVPIPHFSFLASGEVLYSAGAAFVCTYGAASVGRPVAAGLFGAGLRWGGR</sequence>
<dbReference type="InParanoid" id="F7VLR7"/>
<accession>F7VLR7</accession>
<comment type="subcellular location">
    <subcellularLocation>
        <location evidence="1">Membrane</location>
        <topology evidence="1">Multi-pass membrane protein</topology>
    </subcellularLocation>
</comment>
<comment type="caution">
    <text evidence="7">The sequence shown here is derived from an EMBL/GenBank/DDBJ whole genome shotgun (WGS) entry which is preliminary data.</text>
</comment>
<feature type="transmembrane region" description="Helical" evidence="6">
    <location>
        <begin position="422"/>
        <end position="442"/>
    </location>
</feature>
<evidence type="ECO:0000256" key="2">
    <source>
        <dbReference type="ARBA" id="ARBA00022692"/>
    </source>
</evidence>
<dbReference type="KEGG" id="smp:10804963"/>
<dbReference type="InterPro" id="IPR011701">
    <property type="entry name" value="MFS"/>
</dbReference>
<feature type="compositionally biased region" description="Low complexity" evidence="5">
    <location>
        <begin position="280"/>
        <end position="290"/>
    </location>
</feature>
<feature type="transmembrane region" description="Helical" evidence="6">
    <location>
        <begin position="188"/>
        <end position="211"/>
    </location>
</feature>
<feature type="transmembrane region" description="Helical" evidence="6">
    <location>
        <begin position="337"/>
        <end position="359"/>
    </location>
</feature>
<dbReference type="VEuPathDB" id="FungiDB:SMAC_04836"/>
<feature type="transmembrane region" description="Helical" evidence="6">
    <location>
        <begin position="252"/>
        <end position="272"/>
    </location>
</feature>
<feature type="transmembrane region" description="Helical" evidence="6">
    <location>
        <begin position="379"/>
        <end position="401"/>
    </location>
</feature>
<name>F7VLR7_SORMK</name>
<feature type="compositionally biased region" description="Pro residues" evidence="5">
    <location>
        <begin position="28"/>
        <end position="37"/>
    </location>
</feature>
<feature type="compositionally biased region" description="Basic and acidic residues" evidence="5">
    <location>
        <begin position="1"/>
        <end position="10"/>
    </location>
</feature>
<evidence type="ECO:0000256" key="6">
    <source>
        <dbReference type="SAM" id="Phobius"/>
    </source>
</evidence>
<dbReference type="PANTHER" id="PTHR23507">
    <property type="entry name" value="ZGC:174356"/>
    <property type="match status" value="1"/>
</dbReference>
<keyword evidence="8" id="KW-1185">Reference proteome</keyword>
<feature type="transmembrane region" description="Helical" evidence="6">
    <location>
        <begin position="157"/>
        <end position="176"/>
    </location>
</feature>
<feature type="transmembrane region" description="Helical" evidence="6">
    <location>
        <begin position="44"/>
        <end position="62"/>
    </location>
</feature>
<dbReference type="eggNOG" id="ENOG502SI7X">
    <property type="taxonomic scope" value="Eukaryota"/>
</dbReference>
<evidence type="ECO:0000256" key="3">
    <source>
        <dbReference type="ARBA" id="ARBA00022989"/>
    </source>
</evidence>
<dbReference type="GeneID" id="10804963"/>
<proteinExistence type="predicted"/>
<evidence type="ECO:0000256" key="5">
    <source>
        <dbReference type="SAM" id="MobiDB-lite"/>
    </source>
</evidence>
<dbReference type="Gene3D" id="1.20.1250.20">
    <property type="entry name" value="MFS general substrate transporter like domains"/>
    <property type="match status" value="1"/>
</dbReference>
<dbReference type="SUPFAM" id="SSF103473">
    <property type="entry name" value="MFS general substrate transporter"/>
    <property type="match status" value="1"/>
</dbReference>
<feature type="transmembrane region" description="Helical" evidence="6">
    <location>
        <begin position="454"/>
        <end position="483"/>
    </location>
</feature>
<evidence type="ECO:0000313" key="7">
    <source>
        <dbReference type="EMBL" id="CCC06445.1"/>
    </source>
</evidence>
<organism evidence="7 8">
    <name type="scientific">Sordaria macrospora (strain ATCC MYA-333 / DSM 997 / K(L3346) / K-hell)</name>
    <dbReference type="NCBI Taxonomy" id="771870"/>
    <lineage>
        <taxon>Eukaryota</taxon>
        <taxon>Fungi</taxon>
        <taxon>Dikarya</taxon>
        <taxon>Ascomycota</taxon>
        <taxon>Pezizomycotina</taxon>
        <taxon>Sordariomycetes</taxon>
        <taxon>Sordariomycetidae</taxon>
        <taxon>Sordariales</taxon>
        <taxon>Sordariaceae</taxon>
        <taxon>Sordaria</taxon>
    </lineage>
</organism>
<protein>
    <submittedName>
        <fullName evidence="7">WGS project CABT00000000 data, contig 2.1</fullName>
    </submittedName>
</protein>
<dbReference type="OrthoDB" id="194139at2759"/>
<dbReference type="InterPro" id="IPR036259">
    <property type="entry name" value="MFS_trans_sf"/>
</dbReference>
<dbReference type="GO" id="GO:0016020">
    <property type="term" value="C:membrane"/>
    <property type="evidence" value="ECO:0007669"/>
    <property type="project" value="UniProtKB-SubCell"/>
</dbReference>
<evidence type="ECO:0000256" key="4">
    <source>
        <dbReference type="ARBA" id="ARBA00023136"/>
    </source>
</evidence>
<dbReference type="AlphaFoldDB" id="F7VLR7"/>
<feature type="transmembrane region" description="Helical" evidence="6">
    <location>
        <begin position="223"/>
        <end position="246"/>
    </location>
</feature>
<dbReference type="GO" id="GO:0022857">
    <property type="term" value="F:transmembrane transporter activity"/>
    <property type="evidence" value="ECO:0007669"/>
    <property type="project" value="InterPro"/>
</dbReference>
<reference evidence="7 8" key="1">
    <citation type="journal article" date="2010" name="PLoS Genet.">
        <title>De novo assembly of a 40 Mb eukaryotic genome from short sequence reads: Sordaria macrospora, a model organism for fungal morphogenesis.</title>
        <authorList>
            <person name="Nowrousian M."/>
            <person name="Stajich J."/>
            <person name="Chu M."/>
            <person name="Engh I."/>
            <person name="Espagne E."/>
            <person name="Halliday K."/>
            <person name="Kamerewerd J."/>
            <person name="Kempken F."/>
            <person name="Knab B."/>
            <person name="Kuo H.C."/>
            <person name="Osiewacz H.D."/>
            <person name="Poeggeler S."/>
            <person name="Read N."/>
            <person name="Seiler S."/>
            <person name="Smith K."/>
            <person name="Zickler D."/>
            <person name="Kueck U."/>
            <person name="Freitag M."/>
        </authorList>
    </citation>
    <scope>NUCLEOTIDE SEQUENCE [LARGE SCALE GENOMIC DNA]</scope>
    <source>
        <strain evidence="8">ATCC MYA-333 / DSM 997 / K(L3346) / K-hell</strain>
        <tissue evidence="7">Mycelium</tissue>
    </source>
</reference>
<keyword evidence="2 6" id="KW-0812">Transmembrane</keyword>
<dbReference type="PANTHER" id="PTHR23507:SF1">
    <property type="entry name" value="FI18259P1-RELATED"/>
    <property type="match status" value="1"/>
</dbReference>
<feature type="region of interest" description="Disordered" evidence="5">
    <location>
        <begin position="1"/>
        <end position="42"/>
    </location>
</feature>
<dbReference type="EMBL" id="CABT02000001">
    <property type="protein sequence ID" value="CCC06445.1"/>
    <property type="molecule type" value="Genomic_DNA"/>
</dbReference>
<keyword evidence="4 6" id="KW-0472">Membrane</keyword>
<dbReference type="Proteomes" id="UP000001881">
    <property type="component" value="Unassembled WGS sequence"/>
</dbReference>
<evidence type="ECO:0000313" key="8">
    <source>
        <dbReference type="Proteomes" id="UP000001881"/>
    </source>
</evidence>